<dbReference type="RefSeq" id="WP_140667168.1">
    <property type="nucleotide sequence ID" value="NZ_RCZE01000003.1"/>
</dbReference>
<accession>A0A502I2I8</accession>
<evidence type="ECO:0000313" key="1">
    <source>
        <dbReference type="EMBL" id="TPG79836.1"/>
    </source>
</evidence>
<sequence>MNTIKNSICKNGERQTAMLLCDPKNLTITFTMADGYQNSYVGNDFYKCLGKVRADHPNVIFLCKGAKIKVHPSTMSSQRSLGVKAYELTLGKQALLSNIVNIFDYEEKNLTNDPNLQEEFFLQWFWSNRINE</sequence>
<reference evidence="1 2" key="1">
    <citation type="journal article" date="2019" name="Environ. Microbiol.">
        <title>Species interactions and distinct microbial communities in high Arctic permafrost affected cryosols are associated with the CH4 and CO2 gas fluxes.</title>
        <authorList>
            <person name="Altshuler I."/>
            <person name="Hamel J."/>
            <person name="Turney S."/>
            <person name="Magnuson E."/>
            <person name="Levesque R."/>
            <person name="Greer C."/>
            <person name="Whyte L.G."/>
        </authorList>
    </citation>
    <scope>NUCLEOTIDE SEQUENCE [LARGE SCALE GENOMIC DNA]</scope>
    <source>
        <strain evidence="1 2">E3</strain>
    </source>
</reference>
<evidence type="ECO:0000313" key="2">
    <source>
        <dbReference type="Proteomes" id="UP000317933"/>
    </source>
</evidence>
<protein>
    <submittedName>
        <fullName evidence="1">Uncharacterized protein</fullName>
    </submittedName>
</protein>
<comment type="caution">
    <text evidence="1">The sequence shown here is derived from an EMBL/GenBank/DDBJ whole genome shotgun (WGS) entry which is preliminary data.</text>
</comment>
<dbReference type="Proteomes" id="UP000317933">
    <property type="component" value="Unassembled WGS sequence"/>
</dbReference>
<organism evidence="1 2">
    <name type="scientific">Pseudomonas arsenicoxydans</name>
    <dbReference type="NCBI Taxonomy" id="702115"/>
    <lineage>
        <taxon>Bacteria</taxon>
        <taxon>Pseudomonadati</taxon>
        <taxon>Pseudomonadota</taxon>
        <taxon>Gammaproteobacteria</taxon>
        <taxon>Pseudomonadales</taxon>
        <taxon>Pseudomonadaceae</taxon>
        <taxon>Pseudomonas</taxon>
    </lineage>
</organism>
<name>A0A502I2I8_9PSED</name>
<dbReference type="AlphaFoldDB" id="A0A502I2I8"/>
<gene>
    <name evidence="1" type="ORF">EAH78_08505</name>
</gene>
<dbReference type="EMBL" id="RCZE01000003">
    <property type="protein sequence ID" value="TPG79836.1"/>
    <property type="molecule type" value="Genomic_DNA"/>
</dbReference>
<proteinExistence type="predicted"/>